<sequence>MIPSMYTCKLCLMMLLLFVISTKYKYCNNVTESYYEYDIGDIMEDIYKDNAGGKCISHNDYDKDMTSFKEKFIESFNDKVRINEDMAELRKKFGRLLAMMLKASNDTSDVYMMGMTPFHTNLRVFRVYMSNVFYDNTFTDMNIQDFIEHYFTSIVPNDRELDIVKSTDPEVMISAYRKRDLFRNLVLNNPTFGLKKVKADFEEFFESYVEIRMGINSALASGQSTDNSELDYLKDEVNDLFDNGVFSEWDNSSNSYVNMNNTRNNLKTQIFERIFDRLEGENDDFIQTCEYPETHIAPLLVTEETTDDIKQKIPVENNYRDMYDDMVRRRDISYNALFGI</sequence>
<gene>
    <name evidence="1" type="ORF">HWQ62_00147</name>
</gene>
<accession>A0A7M3UNL7</accession>
<protein>
    <submittedName>
        <fullName evidence="1">Uncharacterized protein</fullName>
    </submittedName>
</protein>
<dbReference type="EMBL" id="MT663534">
    <property type="protein sequence ID" value="QOI90284.1"/>
    <property type="molecule type" value="Genomic_DNA"/>
</dbReference>
<dbReference type="Proteomes" id="UP001162120">
    <property type="component" value="Segment"/>
</dbReference>
<keyword evidence="2" id="KW-1185">Reference proteome</keyword>
<evidence type="ECO:0000313" key="2">
    <source>
        <dbReference type="Proteomes" id="UP001162120"/>
    </source>
</evidence>
<reference evidence="1" key="1">
    <citation type="submission" date="2020-06" db="EMBL/GenBank/DDBJ databases">
        <title>Lateral gene transfer of anion-conducting channel rhodopsins between green algae and giant viruses.</title>
        <authorList>
            <person name="Rozenberg A."/>
            <person name="Oppermann J."/>
            <person name="Wietek J."/>
            <person name="Fernandez Lahore R.G."/>
            <person name="Sandaa R.-A."/>
            <person name="Bratbak G."/>
            <person name="Hegemann P."/>
            <person name="Beja O."/>
        </authorList>
    </citation>
    <scope>NUCLEOTIDE SEQUENCE</scope>
    <source>
        <strain evidence="1">01B</strain>
    </source>
</reference>
<name>A0A7M3UNL7_9VIRU</name>
<proteinExistence type="predicted"/>
<organism evidence="1 2">
    <name type="scientific">Pyramimonas orientalis virus 01B</name>
    <dbReference type="NCBI Taxonomy" id="3134525"/>
    <lineage>
        <taxon>Viruses</taxon>
        <taxon>Varidnaviria</taxon>
        <taxon>Bamfordvirae</taxon>
        <taxon>Nucleocytoviricota</taxon>
        <taxon>Megaviricetes</taxon>
        <taxon>Imitervirales</taxon>
        <taxon>Allomimiviridae</taxon>
        <taxon>Heliosvirus</taxon>
        <taxon>Heliosvirus raunefjordenense</taxon>
    </lineage>
</organism>
<evidence type="ECO:0000313" key="1">
    <source>
        <dbReference type="EMBL" id="QOI90284.1"/>
    </source>
</evidence>